<name>A0A3N1XC72_9FIRM</name>
<accession>A0A3N1XC72</accession>
<dbReference type="OrthoDB" id="9809147at2"/>
<dbReference type="InterPro" id="IPR003741">
    <property type="entry name" value="LUD_dom"/>
</dbReference>
<protein>
    <submittedName>
        <fullName evidence="2">YkgG family uncharacterized protein</fullName>
    </submittedName>
</protein>
<keyword evidence="3" id="KW-1185">Reference proteome</keyword>
<dbReference type="InterPro" id="IPR009501">
    <property type="entry name" value="UCP020269"/>
</dbReference>
<reference evidence="2 3" key="1">
    <citation type="submission" date="2018-11" db="EMBL/GenBank/DDBJ databases">
        <title>Genomic Encyclopedia of Type Strains, Phase IV (KMG-IV): sequencing the most valuable type-strain genomes for metagenomic binning, comparative biology and taxonomic classification.</title>
        <authorList>
            <person name="Goeker M."/>
        </authorList>
    </citation>
    <scope>NUCLEOTIDE SEQUENCE [LARGE SCALE GENOMIC DNA]</scope>
    <source>
        <strain evidence="2 3">DSM 26537</strain>
    </source>
</reference>
<dbReference type="RefSeq" id="WP_123610618.1">
    <property type="nucleotide sequence ID" value="NZ_RJVG01000013.1"/>
</dbReference>
<dbReference type="PANTHER" id="PTHR36179">
    <property type="entry name" value="LUD_DOM DOMAIN-CONTAINING PROTEIN"/>
    <property type="match status" value="1"/>
</dbReference>
<sequence>MVQIIEKVINNLKVNNMNGYYLSNKEELIFLLKGLIPENSSVGCGDSVTLEELGIFEYLRAANIDFYDKYKEGLTREQKREIYLKNFQVDIFISGCNAVTTQGDIINIDGNGSRVAPMIYGPSKVILIIGTNKITQSEEEGLQRVRQIAAPLDAKRLMKKTPCVKLDKCINCKSKDRICNSFVKISRQFDSNRIHVIIVEGSYGY</sequence>
<evidence type="ECO:0000313" key="2">
    <source>
        <dbReference type="EMBL" id="ROR23618.1"/>
    </source>
</evidence>
<dbReference type="PANTHER" id="PTHR36179:SF2">
    <property type="entry name" value="LUD DOMAIN-CONTAINING PROTEIN"/>
    <property type="match status" value="1"/>
</dbReference>
<comment type="caution">
    <text evidence="2">The sequence shown here is derived from an EMBL/GenBank/DDBJ whole genome shotgun (WGS) entry which is preliminary data.</text>
</comment>
<gene>
    <name evidence="2" type="ORF">EDD66_11311</name>
</gene>
<dbReference type="Proteomes" id="UP000273083">
    <property type="component" value="Unassembled WGS sequence"/>
</dbReference>
<proteinExistence type="predicted"/>
<feature type="domain" description="LUD" evidence="1">
    <location>
        <begin position="5"/>
        <end position="199"/>
    </location>
</feature>
<evidence type="ECO:0000313" key="3">
    <source>
        <dbReference type="Proteomes" id="UP000273083"/>
    </source>
</evidence>
<dbReference type="AlphaFoldDB" id="A0A3N1XC72"/>
<dbReference type="PIRSF" id="PIRSF020269">
    <property type="entry name" value="DUF1121"/>
    <property type="match status" value="1"/>
</dbReference>
<dbReference type="EMBL" id="RJVG01000013">
    <property type="protein sequence ID" value="ROR23618.1"/>
    <property type="molecule type" value="Genomic_DNA"/>
</dbReference>
<organism evidence="2 3">
    <name type="scientific">Mobilisporobacter senegalensis</name>
    <dbReference type="NCBI Taxonomy" id="1329262"/>
    <lineage>
        <taxon>Bacteria</taxon>
        <taxon>Bacillati</taxon>
        <taxon>Bacillota</taxon>
        <taxon>Clostridia</taxon>
        <taxon>Lachnospirales</taxon>
        <taxon>Lachnospiraceae</taxon>
        <taxon>Mobilisporobacter</taxon>
    </lineage>
</organism>
<evidence type="ECO:0000259" key="1">
    <source>
        <dbReference type="Pfam" id="PF02589"/>
    </source>
</evidence>
<dbReference type="Pfam" id="PF02589">
    <property type="entry name" value="LUD_dom"/>
    <property type="match status" value="1"/>
</dbReference>